<dbReference type="PROSITE" id="PS51188">
    <property type="entry name" value="ZF_CR"/>
    <property type="match status" value="1"/>
</dbReference>
<dbReference type="InterPro" id="IPR012724">
    <property type="entry name" value="DnaJ"/>
</dbReference>
<dbReference type="Pfam" id="PF00226">
    <property type="entry name" value="DnaJ"/>
    <property type="match status" value="1"/>
</dbReference>
<evidence type="ECO:0000256" key="1">
    <source>
        <dbReference type="ARBA" id="ARBA00022723"/>
    </source>
</evidence>
<evidence type="ECO:0000259" key="8">
    <source>
        <dbReference type="PROSITE" id="PS50076"/>
    </source>
</evidence>
<dbReference type="InterPro" id="IPR002939">
    <property type="entry name" value="DnaJ_C"/>
</dbReference>
<dbReference type="Pfam" id="PF01556">
    <property type="entry name" value="DnaJ_C"/>
    <property type="match status" value="1"/>
</dbReference>
<dbReference type="InterPro" id="IPR018253">
    <property type="entry name" value="DnaJ_domain_CS"/>
</dbReference>
<dbReference type="Gene3D" id="2.60.260.20">
    <property type="entry name" value="Urease metallochaperone UreE, N-terminal domain"/>
    <property type="match status" value="2"/>
</dbReference>
<dbReference type="GO" id="GO:0005524">
    <property type="term" value="F:ATP binding"/>
    <property type="evidence" value="ECO:0007669"/>
    <property type="project" value="InterPro"/>
</dbReference>
<dbReference type="SUPFAM" id="SSF46565">
    <property type="entry name" value="Chaperone J-domain"/>
    <property type="match status" value="1"/>
</dbReference>
<evidence type="ECO:0000256" key="3">
    <source>
        <dbReference type="ARBA" id="ARBA00022771"/>
    </source>
</evidence>
<keyword evidence="5" id="KW-0143">Chaperone</keyword>
<dbReference type="Gene3D" id="1.10.287.110">
    <property type="entry name" value="DnaJ domain"/>
    <property type="match status" value="1"/>
</dbReference>
<dbReference type="FunFam" id="2.10.230.10:FF:000002">
    <property type="entry name" value="Molecular chaperone DnaJ"/>
    <property type="match status" value="1"/>
</dbReference>
<proteinExistence type="inferred from homology"/>
<dbReference type="EMBL" id="JABELV010000099">
    <property type="protein sequence ID" value="KAG7531073.1"/>
    <property type="molecule type" value="Genomic_DNA"/>
</dbReference>
<feature type="domain" description="J" evidence="8">
    <location>
        <begin position="26"/>
        <end position="90"/>
    </location>
</feature>
<dbReference type="GO" id="GO:0051082">
    <property type="term" value="F:unfolded protein binding"/>
    <property type="evidence" value="ECO:0007669"/>
    <property type="project" value="InterPro"/>
</dbReference>
<dbReference type="GO" id="GO:0009408">
    <property type="term" value="P:response to heat"/>
    <property type="evidence" value="ECO:0007669"/>
    <property type="project" value="InterPro"/>
</dbReference>
<comment type="caution">
    <text evidence="10">The sequence shown here is derived from an EMBL/GenBank/DDBJ whole genome shotgun (WGS) entry which is preliminary data.</text>
</comment>
<dbReference type="AlphaFoldDB" id="A0A8K0JK31"/>
<dbReference type="InterPro" id="IPR044713">
    <property type="entry name" value="DNJA1/2-like"/>
</dbReference>
<feature type="domain" description="CR-type" evidence="9">
    <location>
        <begin position="147"/>
        <end position="230"/>
    </location>
</feature>
<keyword evidence="11" id="KW-1185">Reference proteome</keyword>
<evidence type="ECO:0000313" key="10">
    <source>
        <dbReference type="EMBL" id="KAG7531073.1"/>
    </source>
</evidence>
<protein>
    <recommendedName>
        <fullName evidence="12">DnaJ-domain-containing protein</fullName>
    </recommendedName>
</protein>
<dbReference type="PANTHER" id="PTHR43888">
    <property type="entry name" value="DNAJ-LIKE-2, ISOFORM A-RELATED"/>
    <property type="match status" value="1"/>
</dbReference>
<dbReference type="CDD" id="cd06257">
    <property type="entry name" value="DnaJ"/>
    <property type="match status" value="1"/>
</dbReference>
<evidence type="ECO:0000256" key="4">
    <source>
        <dbReference type="ARBA" id="ARBA00022833"/>
    </source>
</evidence>
<feature type="chain" id="PRO_5035438525" description="DnaJ-domain-containing protein" evidence="7">
    <location>
        <begin position="24"/>
        <end position="379"/>
    </location>
</feature>
<dbReference type="OrthoDB" id="550424at2759"/>
<dbReference type="GO" id="GO:0008270">
    <property type="term" value="F:zinc ion binding"/>
    <property type="evidence" value="ECO:0007669"/>
    <property type="project" value="UniProtKB-KW"/>
</dbReference>
<reference evidence="10" key="1">
    <citation type="submission" date="2020-04" db="EMBL/GenBank/DDBJ databases">
        <title>Analysis of mating type loci in Filobasidium floriforme.</title>
        <authorList>
            <person name="Nowrousian M."/>
        </authorList>
    </citation>
    <scope>NUCLEOTIDE SEQUENCE</scope>
    <source>
        <strain evidence="10">CBS 6242</strain>
    </source>
</reference>
<dbReference type="InterPro" id="IPR008971">
    <property type="entry name" value="HSP40/DnaJ_pept-bd"/>
</dbReference>
<evidence type="ECO:0008006" key="12">
    <source>
        <dbReference type="Google" id="ProtNLM"/>
    </source>
</evidence>
<sequence length="379" mass="42273">MSQTTTILRICLLLLASLACVLAQQDYYKTLGVSKSAGESEIKKAYRKLSRKYHPDKNSAPDAEEKFISISEAYEVLSDEDKRSIYDRYGHEGLKQHEQQGNRGGGHHNPFDMFSQFFGGGGRGPQERRGPDMQVRMDVELKHMFVGNYEEFTLPRKTLCDHCRGSGAASDSDIHTCKTCRGAGVTIQKAQIFPGMFTQMQATCNTCHGKGKTVAKPCPHCRGQKVVQSDNNLSFYLPPGAHEGFEMLFDGEADESPDWDIPGDVLVKVYAHKDAEWRRKDAGLYRREIIGVDEALLGFERNLTHLDGKTVRIARPGTTQPGHVDVIKGEGMPAHAHLPHGDLYIEYSVVMPSSVSDSTRDALEAVFAKTRSNRHRDEL</sequence>
<dbReference type="InterPro" id="IPR036410">
    <property type="entry name" value="HSP_DnaJ_Cys-rich_dom_sf"/>
</dbReference>
<keyword evidence="2" id="KW-0677">Repeat</keyword>
<dbReference type="PRINTS" id="PR00625">
    <property type="entry name" value="JDOMAIN"/>
</dbReference>
<gene>
    <name evidence="10" type="ORF">FFLO_04567</name>
</gene>
<evidence type="ECO:0000259" key="9">
    <source>
        <dbReference type="PROSITE" id="PS51188"/>
    </source>
</evidence>
<dbReference type="PROSITE" id="PS50076">
    <property type="entry name" value="DNAJ_2"/>
    <property type="match status" value="1"/>
</dbReference>
<organism evidence="10 11">
    <name type="scientific">Filobasidium floriforme</name>
    <dbReference type="NCBI Taxonomy" id="5210"/>
    <lineage>
        <taxon>Eukaryota</taxon>
        <taxon>Fungi</taxon>
        <taxon>Dikarya</taxon>
        <taxon>Basidiomycota</taxon>
        <taxon>Agaricomycotina</taxon>
        <taxon>Tremellomycetes</taxon>
        <taxon>Filobasidiales</taxon>
        <taxon>Filobasidiaceae</taxon>
        <taxon>Filobasidium</taxon>
    </lineage>
</organism>
<evidence type="ECO:0000256" key="6">
    <source>
        <dbReference type="PROSITE-ProRule" id="PRU00546"/>
    </source>
</evidence>
<evidence type="ECO:0000256" key="5">
    <source>
        <dbReference type="ARBA" id="ARBA00023186"/>
    </source>
</evidence>
<accession>A0A8K0JK31</accession>
<dbReference type="GO" id="GO:0006457">
    <property type="term" value="P:protein folding"/>
    <property type="evidence" value="ECO:0007669"/>
    <property type="project" value="InterPro"/>
</dbReference>
<feature type="zinc finger region" description="CR-type" evidence="6">
    <location>
        <begin position="147"/>
        <end position="230"/>
    </location>
</feature>
<dbReference type="SUPFAM" id="SSF57938">
    <property type="entry name" value="DnaJ/Hsp40 cysteine-rich domain"/>
    <property type="match status" value="1"/>
</dbReference>
<dbReference type="Pfam" id="PF00684">
    <property type="entry name" value="DnaJ_CXXCXGXG"/>
    <property type="match status" value="1"/>
</dbReference>
<keyword evidence="7" id="KW-0732">Signal</keyword>
<dbReference type="SUPFAM" id="SSF49493">
    <property type="entry name" value="HSP40/DnaJ peptide-binding domain"/>
    <property type="match status" value="2"/>
</dbReference>
<evidence type="ECO:0000256" key="2">
    <source>
        <dbReference type="ARBA" id="ARBA00022737"/>
    </source>
</evidence>
<dbReference type="FunFam" id="2.60.260.20:FF:000013">
    <property type="entry name" value="DnaJ subfamily B member 11"/>
    <property type="match status" value="1"/>
</dbReference>
<keyword evidence="4 6" id="KW-0862">Zinc</keyword>
<dbReference type="InterPro" id="IPR001305">
    <property type="entry name" value="HSP_DnaJ_Cys-rich_dom"/>
</dbReference>
<dbReference type="CDD" id="cd10719">
    <property type="entry name" value="DnaJ_zf"/>
    <property type="match status" value="1"/>
</dbReference>
<dbReference type="Proteomes" id="UP000812966">
    <property type="component" value="Unassembled WGS sequence"/>
</dbReference>
<keyword evidence="3 6" id="KW-0863">Zinc-finger</keyword>
<evidence type="ECO:0000256" key="7">
    <source>
        <dbReference type="SAM" id="SignalP"/>
    </source>
</evidence>
<feature type="signal peptide" evidence="7">
    <location>
        <begin position="1"/>
        <end position="23"/>
    </location>
</feature>
<keyword evidence="1 6" id="KW-0479">Metal-binding</keyword>
<name>A0A8K0JK31_9TREE</name>
<dbReference type="InterPro" id="IPR036869">
    <property type="entry name" value="J_dom_sf"/>
</dbReference>
<dbReference type="PROSITE" id="PS00636">
    <property type="entry name" value="DNAJ_1"/>
    <property type="match status" value="1"/>
</dbReference>
<dbReference type="CDD" id="cd10747">
    <property type="entry name" value="DnaJ_C"/>
    <property type="match status" value="1"/>
</dbReference>
<evidence type="ECO:0000313" key="11">
    <source>
        <dbReference type="Proteomes" id="UP000812966"/>
    </source>
</evidence>
<dbReference type="GO" id="GO:0030544">
    <property type="term" value="F:Hsp70 protein binding"/>
    <property type="evidence" value="ECO:0007669"/>
    <property type="project" value="InterPro"/>
</dbReference>
<dbReference type="InterPro" id="IPR001623">
    <property type="entry name" value="DnaJ_domain"/>
</dbReference>
<dbReference type="HAMAP" id="MF_01152">
    <property type="entry name" value="DnaJ"/>
    <property type="match status" value="1"/>
</dbReference>
<dbReference type="Gene3D" id="2.10.230.10">
    <property type="entry name" value="Heat shock protein DnaJ, cysteine-rich domain"/>
    <property type="match status" value="1"/>
</dbReference>
<dbReference type="SMART" id="SM00271">
    <property type="entry name" value="DnaJ"/>
    <property type="match status" value="1"/>
</dbReference>